<reference evidence="1" key="1">
    <citation type="journal article" date="2014" name="Int. J. Syst. Evol. Microbiol.">
        <title>Complete genome sequence of Corynebacterium casei LMG S-19264T (=DSM 44701T), isolated from a smear-ripened cheese.</title>
        <authorList>
            <consortium name="US DOE Joint Genome Institute (JGI-PGF)"/>
            <person name="Walter F."/>
            <person name="Albersmeier A."/>
            <person name="Kalinowski J."/>
            <person name="Ruckert C."/>
        </authorList>
    </citation>
    <scope>NUCLEOTIDE SEQUENCE</scope>
    <source>
        <strain evidence="1">CGMCC 4.7368</strain>
    </source>
</reference>
<evidence type="ECO:0000313" key="2">
    <source>
        <dbReference type="Proteomes" id="UP000646523"/>
    </source>
</evidence>
<accession>A0A917ZER9</accession>
<comment type="caution">
    <text evidence="1">The sequence shown here is derived from an EMBL/GenBank/DDBJ whole genome shotgun (WGS) entry which is preliminary data.</text>
</comment>
<gene>
    <name evidence="1" type="ORF">GCM10012289_67660</name>
</gene>
<organism evidence="1 2">
    <name type="scientific">Nonomuraea cavernae</name>
    <dbReference type="NCBI Taxonomy" id="2045107"/>
    <lineage>
        <taxon>Bacteria</taxon>
        <taxon>Bacillati</taxon>
        <taxon>Actinomycetota</taxon>
        <taxon>Actinomycetes</taxon>
        <taxon>Streptosporangiales</taxon>
        <taxon>Streptosporangiaceae</taxon>
        <taxon>Nonomuraea</taxon>
    </lineage>
</organism>
<reference evidence="1" key="2">
    <citation type="submission" date="2020-09" db="EMBL/GenBank/DDBJ databases">
        <authorList>
            <person name="Sun Q."/>
            <person name="Zhou Y."/>
        </authorList>
    </citation>
    <scope>NUCLEOTIDE SEQUENCE</scope>
    <source>
        <strain evidence="1">CGMCC 4.7368</strain>
    </source>
</reference>
<name>A0A917ZER9_9ACTN</name>
<protein>
    <submittedName>
        <fullName evidence="1">Uncharacterized protein</fullName>
    </submittedName>
</protein>
<dbReference type="AlphaFoldDB" id="A0A917ZER9"/>
<evidence type="ECO:0000313" key="1">
    <source>
        <dbReference type="EMBL" id="GGO80614.1"/>
    </source>
</evidence>
<sequence length="77" mass="7942">MGDVRAVRVGQIGAADGLLTDEFVDAPRMSGSLHRRTCRGIGQIRPCDGGLSAARKRARSANARATATAPGPHCAGK</sequence>
<dbReference type="EMBL" id="BMNH01000033">
    <property type="protein sequence ID" value="GGO80614.1"/>
    <property type="molecule type" value="Genomic_DNA"/>
</dbReference>
<dbReference type="Proteomes" id="UP000646523">
    <property type="component" value="Unassembled WGS sequence"/>
</dbReference>
<proteinExistence type="predicted"/>
<keyword evidence="2" id="KW-1185">Reference proteome</keyword>